<accession>A0A2N9G3P3</accession>
<name>A0A2N9G3P3_FAGSY</name>
<keyword evidence="1" id="KW-0732">Signal</keyword>
<dbReference type="EMBL" id="OIVN01001443">
    <property type="protein sequence ID" value="SPC93980.1"/>
    <property type="molecule type" value="Genomic_DNA"/>
</dbReference>
<evidence type="ECO:0000313" key="2">
    <source>
        <dbReference type="EMBL" id="SPC93980.1"/>
    </source>
</evidence>
<feature type="signal peptide" evidence="1">
    <location>
        <begin position="1"/>
        <end position="27"/>
    </location>
</feature>
<organism evidence="2">
    <name type="scientific">Fagus sylvatica</name>
    <name type="common">Beechnut</name>
    <dbReference type="NCBI Taxonomy" id="28930"/>
    <lineage>
        <taxon>Eukaryota</taxon>
        <taxon>Viridiplantae</taxon>
        <taxon>Streptophyta</taxon>
        <taxon>Embryophyta</taxon>
        <taxon>Tracheophyta</taxon>
        <taxon>Spermatophyta</taxon>
        <taxon>Magnoliopsida</taxon>
        <taxon>eudicotyledons</taxon>
        <taxon>Gunneridae</taxon>
        <taxon>Pentapetalae</taxon>
        <taxon>rosids</taxon>
        <taxon>fabids</taxon>
        <taxon>Fagales</taxon>
        <taxon>Fagaceae</taxon>
        <taxon>Fagus</taxon>
    </lineage>
</organism>
<dbReference type="AlphaFoldDB" id="A0A2N9G3P3"/>
<gene>
    <name evidence="2" type="ORF">FSB_LOCUS21862</name>
</gene>
<dbReference type="PROSITE" id="PS51257">
    <property type="entry name" value="PROKAR_LIPOPROTEIN"/>
    <property type="match status" value="1"/>
</dbReference>
<protein>
    <submittedName>
        <fullName evidence="2">Uncharacterized protein</fullName>
    </submittedName>
</protein>
<sequence length="401" mass="43642">MVKSSLKLAFIVLFLVIGSCLVAEVEGLFYMPSCKTVKDVGILLNESVLCLCGIHGFCSPRLALASPPPLAPTKRVPHNSNDLRVIGSTHGGRALWVLAGEDSPGQAWGNRTRGSHRDKALRGQAPKRTILSSTPGYQSQGCYKKRVWVLKEGPGLAPVRIPLTTYCPLWQWKLPQGFVPVGLPFLGIHGFCSPRLTLASPPPLAPSKDFPTRRVPHNSNDLRVIGSTHGGRALWVLAGEDSPGQARTRGSHRDKALRGQAPKRTILSSTPGYQSQGCYKKRVWVLKEGPGLAPVRIPLTTYCPLWQWKLPQGFVPVGLPFLGIHGFCSPRLTLASPPPLAPSKDFPTRRVPHGHRFYTWGTRFVGASGGGLARASLGEQNPWIPQRQSLEGASPKEDNIE</sequence>
<feature type="chain" id="PRO_5014692720" evidence="1">
    <location>
        <begin position="28"/>
        <end position="401"/>
    </location>
</feature>
<proteinExistence type="predicted"/>
<evidence type="ECO:0000256" key="1">
    <source>
        <dbReference type="SAM" id="SignalP"/>
    </source>
</evidence>
<reference evidence="2" key="1">
    <citation type="submission" date="2018-02" db="EMBL/GenBank/DDBJ databases">
        <authorList>
            <person name="Cohen D.B."/>
            <person name="Kent A.D."/>
        </authorList>
    </citation>
    <scope>NUCLEOTIDE SEQUENCE</scope>
</reference>